<organism evidence="3 4">
    <name type="scientific">Desulfofarcimen acetoxidans (strain ATCC 49208 / DSM 771 / KCTC 5769 / VKM B-1644 / 5575)</name>
    <name type="common">Desulfotomaculum acetoxidans</name>
    <dbReference type="NCBI Taxonomy" id="485916"/>
    <lineage>
        <taxon>Bacteria</taxon>
        <taxon>Bacillati</taxon>
        <taxon>Bacillota</taxon>
        <taxon>Clostridia</taxon>
        <taxon>Eubacteriales</taxon>
        <taxon>Peptococcaceae</taxon>
        <taxon>Desulfofarcimen</taxon>
    </lineage>
</organism>
<dbReference type="PANTHER" id="PTHR21180:SF32">
    <property type="entry name" value="ENDONUCLEASE_EXONUCLEASE_PHOSPHATASE FAMILY DOMAIN-CONTAINING PROTEIN 1"/>
    <property type="match status" value="1"/>
</dbReference>
<evidence type="ECO:0000259" key="2">
    <source>
        <dbReference type="SMART" id="SM00278"/>
    </source>
</evidence>
<gene>
    <name evidence="3" type="ordered locus">Dtox_3304</name>
</gene>
<evidence type="ECO:0000313" key="3">
    <source>
        <dbReference type="EMBL" id="ACV64035.1"/>
    </source>
</evidence>
<dbReference type="Pfam" id="PF10531">
    <property type="entry name" value="SLBB"/>
    <property type="match status" value="1"/>
</dbReference>
<dbReference type="Gene3D" id="1.10.150.320">
    <property type="entry name" value="Photosystem II 12 kDa extrinsic protein"/>
    <property type="match status" value="1"/>
</dbReference>
<dbReference type="GO" id="GO:0003677">
    <property type="term" value="F:DNA binding"/>
    <property type="evidence" value="ECO:0007669"/>
    <property type="project" value="InterPro"/>
</dbReference>
<feature type="region of interest" description="Disordered" evidence="1">
    <location>
        <begin position="120"/>
        <end position="149"/>
    </location>
</feature>
<feature type="domain" description="Helix-hairpin-helix DNA-binding motif class 1" evidence="2">
    <location>
        <begin position="191"/>
        <end position="210"/>
    </location>
</feature>
<feature type="compositionally biased region" description="Polar residues" evidence="1">
    <location>
        <begin position="138"/>
        <end position="149"/>
    </location>
</feature>
<evidence type="ECO:0000313" key="4">
    <source>
        <dbReference type="Proteomes" id="UP000002217"/>
    </source>
</evidence>
<dbReference type="SUPFAM" id="SSF47781">
    <property type="entry name" value="RuvA domain 2-like"/>
    <property type="match status" value="1"/>
</dbReference>
<dbReference type="InterPro" id="IPR004509">
    <property type="entry name" value="Competence_ComEA_HhH"/>
</dbReference>
<dbReference type="Pfam" id="PF12836">
    <property type="entry name" value="HHH_3"/>
    <property type="match status" value="1"/>
</dbReference>
<dbReference type="eggNOG" id="COG1555">
    <property type="taxonomic scope" value="Bacteria"/>
</dbReference>
<dbReference type="RefSeq" id="WP_015758725.1">
    <property type="nucleotide sequence ID" value="NC_013216.1"/>
</dbReference>
<dbReference type="InterPro" id="IPR003583">
    <property type="entry name" value="Hlx-hairpin-Hlx_DNA-bd_motif"/>
</dbReference>
<dbReference type="AlphaFoldDB" id="C8W5N5"/>
<dbReference type="NCBIfam" id="TIGR00426">
    <property type="entry name" value="competence protein ComEA helix-hairpin-helix repeat region"/>
    <property type="match status" value="1"/>
</dbReference>
<keyword evidence="4" id="KW-1185">Reference proteome</keyword>
<dbReference type="InterPro" id="IPR019554">
    <property type="entry name" value="Soluble_ligand-bd"/>
</dbReference>
<dbReference type="InterPro" id="IPR051675">
    <property type="entry name" value="Endo/Exo/Phosphatase_dom_1"/>
</dbReference>
<accession>C8W5N5</accession>
<dbReference type="GO" id="GO:0015627">
    <property type="term" value="C:type II protein secretion system complex"/>
    <property type="evidence" value="ECO:0007669"/>
    <property type="project" value="TreeGrafter"/>
</dbReference>
<name>C8W5N5_DESAS</name>
<dbReference type="OrthoDB" id="9790239at2"/>
<feature type="domain" description="Helix-hairpin-helix DNA-binding motif class 1" evidence="2">
    <location>
        <begin position="161"/>
        <end position="180"/>
    </location>
</feature>
<reference evidence="3 4" key="1">
    <citation type="journal article" date="2009" name="Stand. Genomic Sci.">
        <title>Complete genome sequence of Desulfotomaculum acetoxidans type strain (5575).</title>
        <authorList>
            <person name="Spring S."/>
            <person name="Lapidus A."/>
            <person name="Schroder M."/>
            <person name="Gleim D."/>
            <person name="Sims D."/>
            <person name="Meincke L."/>
            <person name="Glavina Del Rio T."/>
            <person name="Tice H."/>
            <person name="Copeland A."/>
            <person name="Cheng J.F."/>
            <person name="Lucas S."/>
            <person name="Chen F."/>
            <person name="Nolan M."/>
            <person name="Bruce D."/>
            <person name="Goodwin L."/>
            <person name="Pitluck S."/>
            <person name="Ivanova N."/>
            <person name="Mavromatis K."/>
            <person name="Mikhailova N."/>
            <person name="Pati A."/>
            <person name="Chen A."/>
            <person name="Palaniappan K."/>
            <person name="Land M."/>
            <person name="Hauser L."/>
            <person name="Chang Y.J."/>
            <person name="Jeffries C.D."/>
            <person name="Chain P."/>
            <person name="Saunders E."/>
            <person name="Brettin T."/>
            <person name="Detter J.C."/>
            <person name="Goker M."/>
            <person name="Bristow J."/>
            <person name="Eisen J.A."/>
            <person name="Markowitz V."/>
            <person name="Hugenholtz P."/>
            <person name="Kyrpides N.C."/>
            <person name="Klenk H.P."/>
            <person name="Han C."/>
        </authorList>
    </citation>
    <scope>NUCLEOTIDE SEQUENCE [LARGE SCALE GENOMIC DNA]</scope>
    <source>
        <strain evidence="4">ATCC 49208 / DSM 771 / VKM B-1644</strain>
    </source>
</reference>
<protein>
    <submittedName>
        <fullName evidence="3">Competence protein ComEA helix-hairpin-helix repeat protein</fullName>
    </submittedName>
</protein>
<sequence>MKQFEKKHQLALLVVISILLFGGGYKYAQLKNSSPAAGEVLQKQSGDQAAKNQEVVVHVTGAVTNPGLYHFSAGARVNDAVQRAKPLAEADLNAINLAELLVDSKPVKVPFQAVPGQAAGNETGAAQADRSAAGVKETSGTVQSVGSAQSARVNINTAGEAELDSLPGIGPTMAGRIIEYRQASGSFQTVEDLKNVSGIGEKKFAALKDLITVN</sequence>
<dbReference type="STRING" id="485916.Dtox_3304"/>
<evidence type="ECO:0000256" key="1">
    <source>
        <dbReference type="SAM" id="MobiDB-lite"/>
    </source>
</evidence>
<dbReference type="EMBL" id="CP001720">
    <property type="protein sequence ID" value="ACV64035.1"/>
    <property type="molecule type" value="Genomic_DNA"/>
</dbReference>
<dbReference type="GO" id="GO:0015628">
    <property type="term" value="P:protein secretion by the type II secretion system"/>
    <property type="evidence" value="ECO:0007669"/>
    <property type="project" value="TreeGrafter"/>
</dbReference>
<dbReference type="KEGG" id="dae:Dtox_3304"/>
<dbReference type="GO" id="GO:0006281">
    <property type="term" value="P:DNA repair"/>
    <property type="evidence" value="ECO:0007669"/>
    <property type="project" value="InterPro"/>
</dbReference>
<proteinExistence type="predicted"/>
<dbReference type="HOGENOM" id="CLU_052011_1_1_9"/>
<dbReference type="InterPro" id="IPR010994">
    <property type="entry name" value="RuvA_2-like"/>
</dbReference>
<dbReference type="Proteomes" id="UP000002217">
    <property type="component" value="Chromosome"/>
</dbReference>
<dbReference type="PANTHER" id="PTHR21180">
    <property type="entry name" value="ENDONUCLEASE/EXONUCLEASE/PHOSPHATASE FAMILY DOMAIN-CONTAINING PROTEIN 1"/>
    <property type="match status" value="1"/>
</dbReference>
<dbReference type="SMART" id="SM00278">
    <property type="entry name" value="HhH1"/>
    <property type="match status" value="2"/>
</dbReference>